<evidence type="ECO:0000256" key="2">
    <source>
        <dbReference type="ARBA" id="ARBA00023242"/>
    </source>
</evidence>
<name>A0ABP0G3Z2_CLALP</name>
<dbReference type="PANTHER" id="PTHR10252:SF79">
    <property type="entry name" value="DNA POLYMERASE EPSILON SUBUNIT 4"/>
    <property type="match status" value="1"/>
</dbReference>
<evidence type="ECO:0000313" key="4">
    <source>
        <dbReference type="EMBL" id="CAK8685531.1"/>
    </source>
</evidence>
<proteinExistence type="predicted"/>
<protein>
    <recommendedName>
        <fullName evidence="3">Transcription factor CBF/NF-Y/archaeal histone domain-containing protein</fullName>
    </recommendedName>
</protein>
<evidence type="ECO:0000313" key="5">
    <source>
        <dbReference type="Proteomes" id="UP001642483"/>
    </source>
</evidence>
<reference evidence="4 5" key="1">
    <citation type="submission" date="2024-02" db="EMBL/GenBank/DDBJ databases">
        <authorList>
            <person name="Daric V."/>
            <person name="Darras S."/>
        </authorList>
    </citation>
    <scope>NUCLEOTIDE SEQUENCE [LARGE SCALE GENOMIC DNA]</scope>
</reference>
<dbReference type="PANTHER" id="PTHR10252">
    <property type="entry name" value="HISTONE-LIKE TRANSCRIPTION FACTOR CCAAT-RELATED"/>
    <property type="match status" value="1"/>
</dbReference>
<dbReference type="InterPro" id="IPR003958">
    <property type="entry name" value="CBFA_NFYB_domain"/>
</dbReference>
<dbReference type="InterPro" id="IPR050568">
    <property type="entry name" value="Transcr_DNA_Rep_Reg"/>
</dbReference>
<keyword evidence="2" id="KW-0539">Nucleus</keyword>
<evidence type="ECO:0000256" key="1">
    <source>
        <dbReference type="ARBA" id="ARBA00004123"/>
    </source>
</evidence>
<dbReference type="Pfam" id="PF00808">
    <property type="entry name" value="CBFD_NFYB_HMF"/>
    <property type="match status" value="1"/>
</dbReference>
<dbReference type="EMBL" id="CAWYQH010000100">
    <property type="protein sequence ID" value="CAK8685531.1"/>
    <property type="molecule type" value="Genomic_DNA"/>
</dbReference>
<comment type="caution">
    <text evidence="4">The sequence shown here is derived from an EMBL/GenBank/DDBJ whole genome shotgun (WGS) entry which is preliminary data.</text>
</comment>
<dbReference type="Gene3D" id="1.10.20.10">
    <property type="entry name" value="Histone, subunit A"/>
    <property type="match status" value="1"/>
</dbReference>
<comment type="subcellular location">
    <subcellularLocation>
        <location evidence="1">Nucleus</location>
    </subcellularLocation>
</comment>
<dbReference type="CDD" id="cd22929">
    <property type="entry name" value="HFD_POLE4-like"/>
    <property type="match status" value="1"/>
</dbReference>
<gene>
    <name evidence="4" type="ORF">CVLEPA_LOCUS16654</name>
</gene>
<dbReference type="SUPFAM" id="SSF47113">
    <property type="entry name" value="Histone-fold"/>
    <property type="match status" value="1"/>
</dbReference>
<evidence type="ECO:0000259" key="3">
    <source>
        <dbReference type="Pfam" id="PF00808"/>
    </source>
</evidence>
<accession>A0ABP0G3Z2</accession>
<sequence>MSMEITDNAKTSKCLGNTGSEHLETEKCERLTRLPIARIRTLVKADDDVSIASQESIFLITKATELFVECLAKNVYKVMQGQKRKTIYKKDLDSIVETLDEYAFLEGALE</sequence>
<keyword evidence="5" id="KW-1185">Reference proteome</keyword>
<organism evidence="4 5">
    <name type="scientific">Clavelina lepadiformis</name>
    <name type="common">Light-bulb sea squirt</name>
    <name type="synonym">Ascidia lepadiformis</name>
    <dbReference type="NCBI Taxonomy" id="159417"/>
    <lineage>
        <taxon>Eukaryota</taxon>
        <taxon>Metazoa</taxon>
        <taxon>Chordata</taxon>
        <taxon>Tunicata</taxon>
        <taxon>Ascidiacea</taxon>
        <taxon>Aplousobranchia</taxon>
        <taxon>Clavelinidae</taxon>
        <taxon>Clavelina</taxon>
    </lineage>
</organism>
<dbReference type="InterPro" id="IPR009072">
    <property type="entry name" value="Histone-fold"/>
</dbReference>
<feature type="domain" description="Transcription factor CBF/NF-Y/archaeal histone" evidence="3">
    <location>
        <begin position="33"/>
        <end position="94"/>
    </location>
</feature>
<dbReference type="Proteomes" id="UP001642483">
    <property type="component" value="Unassembled WGS sequence"/>
</dbReference>